<proteinExistence type="predicted"/>
<dbReference type="Pfam" id="PF01636">
    <property type="entry name" value="APH"/>
    <property type="match status" value="1"/>
</dbReference>
<feature type="domain" description="DUF6285" evidence="3">
    <location>
        <begin position="381"/>
        <end position="461"/>
    </location>
</feature>
<accession>A0A7K3LJ54</accession>
<feature type="domain" description="Aminoglycoside phosphotransferase" evidence="2">
    <location>
        <begin position="31"/>
        <end position="259"/>
    </location>
</feature>
<reference evidence="4 5" key="1">
    <citation type="submission" date="2020-01" db="EMBL/GenBank/DDBJ databases">
        <title>Investigation of new actinobacteria for the biodesulphurisation of diesel fuel.</title>
        <authorList>
            <person name="Athi Narayanan S.M."/>
        </authorList>
    </citation>
    <scope>NUCLEOTIDE SEQUENCE [LARGE SCALE GENOMIC DNA]</scope>
    <source>
        <strain evidence="4 5">213E</strain>
    </source>
</reference>
<dbReference type="InterPro" id="IPR011009">
    <property type="entry name" value="Kinase-like_dom_sf"/>
</dbReference>
<comment type="caution">
    <text evidence="4">The sequence shown here is derived from an EMBL/GenBank/DDBJ whole genome shotgun (WGS) entry which is preliminary data.</text>
</comment>
<dbReference type="InterPro" id="IPR046252">
    <property type="entry name" value="DUF6285"/>
</dbReference>
<dbReference type="Pfam" id="PF19802">
    <property type="entry name" value="DUF6285"/>
    <property type="match status" value="1"/>
</dbReference>
<dbReference type="CDD" id="cd05154">
    <property type="entry name" value="ACAD10_11_N-like"/>
    <property type="match status" value="1"/>
</dbReference>
<dbReference type="AlphaFoldDB" id="A0A7K3LJ54"/>
<keyword evidence="4" id="KW-0808">Transferase</keyword>
<dbReference type="InterPro" id="IPR051678">
    <property type="entry name" value="AGP_Transferase"/>
</dbReference>
<dbReference type="RefSeq" id="WP_083534336.1">
    <property type="nucleotide sequence ID" value="NZ_JAADZU010000003.1"/>
</dbReference>
<dbReference type="SUPFAM" id="SSF56112">
    <property type="entry name" value="Protein kinase-like (PK-like)"/>
    <property type="match status" value="1"/>
</dbReference>
<dbReference type="EMBL" id="JAADZU010000003">
    <property type="protein sequence ID" value="NDK88296.1"/>
    <property type="molecule type" value="Genomic_DNA"/>
</dbReference>
<sequence length="482" mass="52545">MTHTATDPDLADVLAARVGTALGAPCTVTGLQRVTAGASRATWAFDAATADGRRHALILRHDPSVSDPSGDEPDEMAREAAALTEARRSGVTVPEVLTENSETTGPLAGSYLVMARVEGEALPQRLLRDDAYAAIRPRLPYLMGRELARIHLMEPSAFTDAGAGVNLSFDDPLEEIYGRYVTTMTPRPILDAAFRRLAATRPSTDRITVVHGDFRNGNLLISPDGIEAVLDWELVHLGDPMEDLGWLCCRTWRFGAPDPVGGFGSRDELFRGYTDESGVTPNPDTVAWWELFATVRWAVICQMQADRGDGPGTDNSMELLAIGRRIAECEHDLLELLGWQPYVLHLDDPTGSFPDLFDVPTSADLISAVRDFLRTTASDADPTVAYRTKVAGHILGICAREAELGDTLRAQHRELLHRHGYRDDAELALQIRADAADAADPAIREVITHAIAARLAVANPRHHRSPPRAPTDPGGATRTRRR</sequence>
<dbReference type="InterPro" id="IPR041726">
    <property type="entry name" value="ACAD10_11_N"/>
</dbReference>
<keyword evidence="5" id="KW-1185">Reference proteome</keyword>
<feature type="region of interest" description="Disordered" evidence="1">
    <location>
        <begin position="457"/>
        <end position="482"/>
    </location>
</feature>
<protein>
    <submittedName>
        <fullName evidence="4">Phosphotransferase family protein</fullName>
    </submittedName>
</protein>
<dbReference type="Proteomes" id="UP000466307">
    <property type="component" value="Unassembled WGS sequence"/>
</dbReference>
<dbReference type="PANTHER" id="PTHR21310:SF57">
    <property type="entry name" value="BLR2944 PROTEIN"/>
    <property type="match status" value="1"/>
</dbReference>
<dbReference type="GO" id="GO:0016740">
    <property type="term" value="F:transferase activity"/>
    <property type="evidence" value="ECO:0007669"/>
    <property type="project" value="UniProtKB-KW"/>
</dbReference>
<evidence type="ECO:0000256" key="1">
    <source>
        <dbReference type="SAM" id="MobiDB-lite"/>
    </source>
</evidence>
<evidence type="ECO:0000313" key="5">
    <source>
        <dbReference type="Proteomes" id="UP000466307"/>
    </source>
</evidence>
<evidence type="ECO:0000259" key="2">
    <source>
        <dbReference type="Pfam" id="PF01636"/>
    </source>
</evidence>
<name>A0A7K3LJ54_9ACTN</name>
<gene>
    <name evidence="4" type="ORF">GYA93_01665</name>
</gene>
<organism evidence="4 5">
    <name type="scientific">Gordonia desulfuricans</name>
    <dbReference type="NCBI Taxonomy" id="89051"/>
    <lineage>
        <taxon>Bacteria</taxon>
        <taxon>Bacillati</taxon>
        <taxon>Actinomycetota</taxon>
        <taxon>Actinomycetes</taxon>
        <taxon>Mycobacteriales</taxon>
        <taxon>Gordoniaceae</taxon>
        <taxon>Gordonia</taxon>
    </lineage>
</organism>
<evidence type="ECO:0000259" key="3">
    <source>
        <dbReference type="Pfam" id="PF19802"/>
    </source>
</evidence>
<dbReference type="Gene3D" id="3.30.200.20">
    <property type="entry name" value="Phosphorylase Kinase, domain 1"/>
    <property type="match status" value="1"/>
</dbReference>
<dbReference type="InterPro" id="IPR002575">
    <property type="entry name" value="Aminoglycoside_PTrfase"/>
</dbReference>
<dbReference type="Gene3D" id="3.90.1200.10">
    <property type="match status" value="1"/>
</dbReference>
<dbReference type="PANTHER" id="PTHR21310">
    <property type="entry name" value="AMINOGLYCOSIDE PHOSPHOTRANSFERASE-RELATED-RELATED"/>
    <property type="match status" value="1"/>
</dbReference>
<evidence type="ECO:0000313" key="4">
    <source>
        <dbReference type="EMBL" id="NDK88296.1"/>
    </source>
</evidence>